<dbReference type="PANTHER" id="PTHR42718">
    <property type="entry name" value="MAJOR FACILITATOR SUPERFAMILY MULTIDRUG TRANSPORTER MFSC"/>
    <property type="match status" value="1"/>
</dbReference>
<feature type="transmembrane region" description="Helical" evidence="7">
    <location>
        <begin position="212"/>
        <end position="231"/>
    </location>
</feature>
<dbReference type="InterPro" id="IPR011701">
    <property type="entry name" value="MFS"/>
</dbReference>
<keyword evidence="5 7" id="KW-1133">Transmembrane helix</keyword>
<feature type="transmembrane region" description="Helical" evidence="7">
    <location>
        <begin position="178"/>
        <end position="200"/>
    </location>
</feature>
<dbReference type="InterPro" id="IPR036259">
    <property type="entry name" value="MFS_trans_sf"/>
</dbReference>
<evidence type="ECO:0000259" key="8">
    <source>
        <dbReference type="PROSITE" id="PS50850"/>
    </source>
</evidence>
<gene>
    <name evidence="9" type="ORF">COM45_08295</name>
</gene>
<feature type="transmembrane region" description="Helical" evidence="7">
    <location>
        <begin position="366"/>
        <end position="394"/>
    </location>
</feature>
<dbReference type="PROSITE" id="PS50850">
    <property type="entry name" value="MFS"/>
    <property type="match status" value="1"/>
</dbReference>
<keyword evidence="4 7" id="KW-0812">Transmembrane</keyword>
<feature type="domain" description="Major facilitator superfamily (MFS) profile" evidence="8">
    <location>
        <begin position="26"/>
        <end position="490"/>
    </location>
</feature>
<dbReference type="Gene3D" id="1.20.1720.10">
    <property type="entry name" value="Multidrug resistance protein D"/>
    <property type="match status" value="1"/>
</dbReference>
<proteinExistence type="predicted"/>
<evidence type="ECO:0000256" key="3">
    <source>
        <dbReference type="ARBA" id="ARBA00022475"/>
    </source>
</evidence>
<dbReference type="Proteomes" id="UP000218690">
    <property type="component" value="Unassembled WGS sequence"/>
</dbReference>
<dbReference type="InterPro" id="IPR020846">
    <property type="entry name" value="MFS_dom"/>
</dbReference>
<organism evidence="9 10">
    <name type="scientific">Corynebacterium accolens</name>
    <dbReference type="NCBI Taxonomy" id="38284"/>
    <lineage>
        <taxon>Bacteria</taxon>
        <taxon>Bacillati</taxon>
        <taxon>Actinomycetota</taxon>
        <taxon>Actinomycetes</taxon>
        <taxon>Mycobacteriales</taxon>
        <taxon>Corynebacteriaceae</taxon>
        <taxon>Corynebacterium</taxon>
    </lineage>
</organism>
<dbReference type="EMBL" id="NWBP01000024">
    <property type="protein sequence ID" value="PCC82551.1"/>
    <property type="molecule type" value="Genomic_DNA"/>
</dbReference>
<evidence type="ECO:0000256" key="6">
    <source>
        <dbReference type="ARBA" id="ARBA00023136"/>
    </source>
</evidence>
<keyword evidence="2" id="KW-0813">Transport</keyword>
<feature type="transmembrane region" description="Helical" evidence="7">
    <location>
        <begin position="340"/>
        <end position="360"/>
    </location>
</feature>
<protein>
    <recommendedName>
        <fullName evidence="8">Major facilitator superfamily (MFS) profile domain-containing protein</fullName>
    </recommendedName>
</protein>
<accession>A0A2A4AJ62</accession>
<dbReference type="CDD" id="cd17321">
    <property type="entry name" value="MFS_MMR_MDR_like"/>
    <property type="match status" value="1"/>
</dbReference>
<feature type="transmembrane region" description="Helical" evidence="7">
    <location>
        <begin position="121"/>
        <end position="140"/>
    </location>
</feature>
<dbReference type="Pfam" id="PF07690">
    <property type="entry name" value="MFS_1"/>
    <property type="match status" value="1"/>
</dbReference>
<feature type="transmembrane region" description="Helical" evidence="7">
    <location>
        <begin position="277"/>
        <end position="298"/>
    </location>
</feature>
<dbReference type="GO" id="GO:0005886">
    <property type="term" value="C:plasma membrane"/>
    <property type="evidence" value="ECO:0007669"/>
    <property type="project" value="UniProtKB-SubCell"/>
</dbReference>
<evidence type="ECO:0000313" key="10">
    <source>
        <dbReference type="Proteomes" id="UP000218690"/>
    </source>
</evidence>
<name>A0A2A4AJ62_9CORY</name>
<keyword evidence="6 7" id="KW-0472">Membrane</keyword>
<keyword evidence="3" id="KW-1003">Cell membrane</keyword>
<feature type="transmembrane region" description="Helical" evidence="7">
    <location>
        <begin position="462"/>
        <end position="485"/>
    </location>
</feature>
<evidence type="ECO:0000256" key="1">
    <source>
        <dbReference type="ARBA" id="ARBA00004651"/>
    </source>
</evidence>
<feature type="transmembrane region" description="Helical" evidence="7">
    <location>
        <begin position="415"/>
        <end position="432"/>
    </location>
</feature>
<feature type="transmembrane region" description="Helical" evidence="7">
    <location>
        <begin position="152"/>
        <end position="172"/>
    </location>
</feature>
<feature type="transmembrane region" description="Helical" evidence="7">
    <location>
        <begin position="237"/>
        <end position="257"/>
    </location>
</feature>
<dbReference type="SUPFAM" id="SSF103473">
    <property type="entry name" value="MFS general substrate transporter"/>
    <property type="match status" value="1"/>
</dbReference>
<feature type="transmembrane region" description="Helical" evidence="7">
    <location>
        <begin position="310"/>
        <end position="328"/>
    </location>
</feature>
<evidence type="ECO:0000256" key="7">
    <source>
        <dbReference type="SAM" id="Phobius"/>
    </source>
</evidence>
<feature type="transmembrane region" description="Helical" evidence="7">
    <location>
        <begin position="64"/>
        <end position="81"/>
    </location>
</feature>
<evidence type="ECO:0000256" key="5">
    <source>
        <dbReference type="ARBA" id="ARBA00022989"/>
    </source>
</evidence>
<sequence length="499" mass="51934">MSATDSVHSNSTATTTESTAVQRWTFFTVVSLGLLMVGLDNSILYTALPALTDQLHTTSTQQLWIINAYALVLAGLLLGTGTLGDRIGHRRMFVIGLVLFGSASLAAALAPGAWFLVAARAFLGLGAAVMMPATLALIRLTFDDEIERNTAIGIWASVAVVGAAAGPTVGGFLLEHFWWGSVFLINVPIVLVALLLTFLLAPPNQPNPDKHWDFASSLYALITLSSLVLAIKSVAGSHYGLAGGALVACGIGSFAFARRQKQLSEPMLTFDIFRSPIFTGGVIAAGGAMFGMSGLEMLTTQKLQMVDGLSPLHAGITISAVAIAALPMSTLGGANLHRWGFLPIIAGGFVFMAAGIAIAMWAGHHGIFWCFVAGLLCMGIGAGLTMSVASTAIIGAAPPHRSGMAAGVEEVSYELGTLLSIAITGSIVPLLYSRNLPADVEGMQALYDAATHDLAAAAYDNAYLTTLGGLLAMMLLFAAVTGYLFKNNPKSGGYDAAHQ</sequence>
<evidence type="ECO:0000313" key="9">
    <source>
        <dbReference type="EMBL" id="PCC82551.1"/>
    </source>
</evidence>
<dbReference type="Gene3D" id="1.20.1250.20">
    <property type="entry name" value="MFS general substrate transporter like domains"/>
    <property type="match status" value="1"/>
</dbReference>
<feature type="transmembrane region" description="Helical" evidence="7">
    <location>
        <begin position="93"/>
        <end position="115"/>
    </location>
</feature>
<comment type="subcellular location">
    <subcellularLocation>
        <location evidence="1">Cell membrane</location>
        <topology evidence="1">Multi-pass membrane protein</topology>
    </subcellularLocation>
</comment>
<dbReference type="AlphaFoldDB" id="A0A2A4AJ62"/>
<dbReference type="GO" id="GO:0022857">
    <property type="term" value="F:transmembrane transporter activity"/>
    <property type="evidence" value="ECO:0007669"/>
    <property type="project" value="InterPro"/>
</dbReference>
<evidence type="ECO:0000256" key="4">
    <source>
        <dbReference type="ARBA" id="ARBA00022692"/>
    </source>
</evidence>
<comment type="caution">
    <text evidence="9">The sequence shown here is derived from an EMBL/GenBank/DDBJ whole genome shotgun (WGS) entry which is preliminary data.</text>
</comment>
<feature type="transmembrane region" description="Helical" evidence="7">
    <location>
        <begin position="24"/>
        <end position="44"/>
    </location>
</feature>
<evidence type="ECO:0000256" key="2">
    <source>
        <dbReference type="ARBA" id="ARBA00022448"/>
    </source>
</evidence>
<reference evidence="9 10" key="1">
    <citation type="submission" date="2017-09" db="EMBL/GenBank/DDBJ databases">
        <title>Draft Genome Sequence of Corynebacterium accolens AH4003.</title>
        <authorList>
            <person name="Chen Y."/>
            <person name="Oosthuysen W.F."/>
            <person name="Kelley S."/>
            <person name="Horswill A."/>
        </authorList>
    </citation>
    <scope>NUCLEOTIDE SEQUENCE [LARGE SCALE GENOMIC DNA]</scope>
    <source>
        <strain evidence="9 10">AH4003</strain>
    </source>
</reference>
<dbReference type="PANTHER" id="PTHR42718:SF47">
    <property type="entry name" value="METHYL VIOLOGEN RESISTANCE PROTEIN SMVA"/>
    <property type="match status" value="1"/>
</dbReference>